<evidence type="ECO:0000256" key="1">
    <source>
        <dbReference type="SAM" id="MobiDB-lite"/>
    </source>
</evidence>
<keyword evidence="3" id="KW-1185">Reference proteome</keyword>
<organism evidence="2 3">
    <name type="scientific">Xanthomonas citri pv. citri</name>
    <dbReference type="NCBI Taxonomy" id="611301"/>
    <lineage>
        <taxon>Bacteria</taxon>
        <taxon>Pseudomonadati</taxon>
        <taxon>Pseudomonadota</taxon>
        <taxon>Gammaproteobacteria</taxon>
        <taxon>Lysobacterales</taxon>
        <taxon>Lysobacteraceae</taxon>
        <taxon>Xanthomonas</taxon>
    </lineage>
</organism>
<sequence>MRSDGETQAAVLEAEGRKEAAFRDAERANVWPRPRHARCRWCPTPSPTAACRRSTVSSHGSMWKHSRRWPPRPTRNSC</sequence>
<proteinExistence type="predicted"/>
<dbReference type="AlphaFoldDB" id="A0A0U5FGJ3"/>
<evidence type="ECO:0000313" key="2">
    <source>
        <dbReference type="EMBL" id="CEG17559.1"/>
    </source>
</evidence>
<reference evidence="2 3" key="1">
    <citation type="submission" date="2014-09" db="EMBL/GenBank/DDBJ databases">
        <authorList>
            <person name="Regsiter A."/>
        </authorList>
    </citation>
    <scope>NUCLEOTIDE SEQUENCE [LARGE SCALE GENOMIC DNA]</scope>
</reference>
<protein>
    <submittedName>
        <fullName evidence="2">Uncharacterized protein</fullName>
    </submittedName>
</protein>
<comment type="caution">
    <text evidence="2">The sequence shown here is derived from an EMBL/GenBank/DDBJ whole genome shotgun (WGS) entry which is preliminary data.</text>
</comment>
<feature type="region of interest" description="Disordered" evidence="1">
    <location>
        <begin position="1"/>
        <end position="23"/>
    </location>
</feature>
<evidence type="ECO:0000313" key="3">
    <source>
        <dbReference type="Proteomes" id="UP000052230"/>
    </source>
</evidence>
<feature type="compositionally biased region" description="Basic and acidic residues" evidence="1">
    <location>
        <begin position="14"/>
        <end position="23"/>
    </location>
</feature>
<dbReference type="Proteomes" id="UP000052230">
    <property type="component" value="Unassembled WGS sequence"/>
</dbReference>
<accession>A0A0U5FGJ3</accession>
<feature type="region of interest" description="Disordered" evidence="1">
    <location>
        <begin position="50"/>
        <end position="78"/>
    </location>
</feature>
<gene>
    <name evidence="2" type="ORF">XAC3562_630022</name>
</gene>
<dbReference type="EMBL" id="CCXZ01000159">
    <property type="protein sequence ID" value="CEG17559.1"/>
    <property type="molecule type" value="Genomic_DNA"/>
</dbReference>
<name>A0A0U5FGJ3_XANCI</name>